<sequence length="121" mass="13346">MGIIGVRRLACLITGNVSAFEGWWIRISDIYDRAVLFLMRGITIASGTSYVTGKASARPSPLQEQLQLAQVIYRNSCNWQKSFTGTVEGGTSSLQKQLQLADVVVLISLTLFETNSHHKLC</sequence>
<reference evidence="1 2" key="1">
    <citation type="submission" date="2021-06" db="EMBL/GenBank/DDBJ databases">
        <title>Caerostris darwini draft genome.</title>
        <authorList>
            <person name="Kono N."/>
            <person name="Arakawa K."/>
        </authorList>
    </citation>
    <scope>NUCLEOTIDE SEQUENCE [LARGE SCALE GENOMIC DNA]</scope>
</reference>
<organism evidence="1 2">
    <name type="scientific">Caerostris darwini</name>
    <dbReference type="NCBI Taxonomy" id="1538125"/>
    <lineage>
        <taxon>Eukaryota</taxon>
        <taxon>Metazoa</taxon>
        <taxon>Ecdysozoa</taxon>
        <taxon>Arthropoda</taxon>
        <taxon>Chelicerata</taxon>
        <taxon>Arachnida</taxon>
        <taxon>Araneae</taxon>
        <taxon>Araneomorphae</taxon>
        <taxon>Entelegynae</taxon>
        <taxon>Araneoidea</taxon>
        <taxon>Araneidae</taxon>
        <taxon>Caerostris</taxon>
    </lineage>
</organism>
<protein>
    <submittedName>
        <fullName evidence="1">Uncharacterized protein</fullName>
    </submittedName>
</protein>
<comment type="caution">
    <text evidence="1">The sequence shown here is derived from an EMBL/GenBank/DDBJ whole genome shotgun (WGS) entry which is preliminary data.</text>
</comment>
<accession>A0AAV4M7D8</accession>
<gene>
    <name evidence="1" type="ORF">CDAR_319631</name>
</gene>
<dbReference type="EMBL" id="BPLQ01000176">
    <property type="protein sequence ID" value="GIX68308.1"/>
    <property type="molecule type" value="Genomic_DNA"/>
</dbReference>
<dbReference type="Proteomes" id="UP001054837">
    <property type="component" value="Unassembled WGS sequence"/>
</dbReference>
<dbReference type="AlphaFoldDB" id="A0AAV4M7D8"/>
<name>A0AAV4M7D8_9ARAC</name>
<evidence type="ECO:0000313" key="2">
    <source>
        <dbReference type="Proteomes" id="UP001054837"/>
    </source>
</evidence>
<keyword evidence="2" id="KW-1185">Reference proteome</keyword>
<proteinExistence type="predicted"/>
<evidence type="ECO:0000313" key="1">
    <source>
        <dbReference type="EMBL" id="GIX68308.1"/>
    </source>
</evidence>